<sequence>MANSHQPPIVLISANIIKLFHDYKPQRNNTGLYICSTCDSYIPIKSKIDWLQHTQDFHKPEFDKLVETQYLLTRACSISKADDHKAIIETPSSFRFVEEKEMVSIAQEKEDIIAQLDKLLDQYKNGSLNIDDCLDQVKEVVEQAKN</sequence>
<proteinExistence type="predicted"/>
<dbReference type="AlphaFoldDB" id="A0A816TUC2"/>
<dbReference type="EMBL" id="CAJOBF010004071">
    <property type="protein sequence ID" value="CAF4122711.1"/>
    <property type="molecule type" value="Genomic_DNA"/>
</dbReference>
<name>A0A816TUC2_9BILA</name>
<evidence type="ECO:0000313" key="1">
    <source>
        <dbReference type="EMBL" id="CAF2100783.1"/>
    </source>
</evidence>
<organism evidence="1 3">
    <name type="scientific">Rotaria magnacalcarata</name>
    <dbReference type="NCBI Taxonomy" id="392030"/>
    <lineage>
        <taxon>Eukaryota</taxon>
        <taxon>Metazoa</taxon>
        <taxon>Spiralia</taxon>
        <taxon>Gnathifera</taxon>
        <taxon>Rotifera</taxon>
        <taxon>Eurotatoria</taxon>
        <taxon>Bdelloidea</taxon>
        <taxon>Philodinida</taxon>
        <taxon>Philodinidae</taxon>
        <taxon>Rotaria</taxon>
    </lineage>
</organism>
<protein>
    <submittedName>
        <fullName evidence="1">Uncharacterized protein</fullName>
    </submittedName>
</protein>
<accession>A0A816TUC2</accession>
<evidence type="ECO:0000313" key="2">
    <source>
        <dbReference type="EMBL" id="CAF4122711.1"/>
    </source>
</evidence>
<dbReference type="EMBL" id="CAJNRG010008031">
    <property type="protein sequence ID" value="CAF2100783.1"/>
    <property type="molecule type" value="Genomic_DNA"/>
</dbReference>
<gene>
    <name evidence="2" type="ORF">UXM345_LOCUS23500</name>
    <name evidence="1" type="ORF">XDN619_LOCUS18638</name>
</gene>
<evidence type="ECO:0000313" key="3">
    <source>
        <dbReference type="Proteomes" id="UP000663887"/>
    </source>
</evidence>
<dbReference type="Proteomes" id="UP000663842">
    <property type="component" value="Unassembled WGS sequence"/>
</dbReference>
<reference evidence="1" key="1">
    <citation type="submission" date="2021-02" db="EMBL/GenBank/DDBJ databases">
        <authorList>
            <person name="Nowell W R."/>
        </authorList>
    </citation>
    <scope>NUCLEOTIDE SEQUENCE</scope>
</reference>
<comment type="caution">
    <text evidence="1">The sequence shown here is derived from an EMBL/GenBank/DDBJ whole genome shotgun (WGS) entry which is preliminary data.</text>
</comment>
<dbReference type="Proteomes" id="UP000663887">
    <property type="component" value="Unassembled WGS sequence"/>
</dbReference>